<dbReference type="GO" id="GO:0008734">
    <property type="term" value="F:L-aspartate oxidase activity"/>
    <property type="evidence" value="ECO:0007669"/>
    <property type="project" value="UniProtKB-EC"/>
</dbReference>
<evidence type="ECO:0000256" key="13">
    <source>
        <dbReference type="SAM" id="MobiDB-lite"/>
    </source>
</evidence>
<dbReference type="InterPro" id="IPR005288">
    <property type="entry name" value="NadB"/>
</dbReference>
<keyword evidence="16" id="KW-1185">Reference proteome</keyword>
<evidence type="ECO:0000259" key="14">
    <source>
        <dbReference type="Pfam" id="PF00890"/>
    </source>
</evidence>
<dbReference type="Gene3D" id="3.90.700.10">
    <property type="entry name" value="Succinate dehydrogenase/fumarate reductase flavoprotein, catalytic domain"/>
    <property type="match status" value="1"/>
</dbReference>
<dbReference type="InterPro" id="IPR036188">
    <property type="entry name" value="FAD/NAD-bd_sf"/>
</dbReference>
<reference evidence="15 16" key="1">
    <citation type="submission" date="2020-05" db="EMBL/GenBank/DDBJ databases">
        <title>Flexivirga sp. ID2601S isolated from air conditioner.</title>
        <authorList>
            <person name="Kim D.H."/>
        </authorList>
    </citation>
    <scope>NUCLEOTIDE SEQUENCE [LARGE SCALE GENOMIC DNA]</scope>
    <source>
        <strain evidence="15 16">ID2601S</strain>
    </source>
</reference>
<accession>A0A849AM92</accession>
<evidence type="ECO:0000256" key="9">
    <source>
        <dbReference type="ARBA" id="ARBA00023002"/>
    </source>
</evidence>
<evidence type="ECO:0000256" key="7">
    <source>
        <dbReference type="ARBA" id="ARBA00022642"/>
    </source>
</evidence>
<protein>
    <recommendedName>
        <fullName evidence="5">L-aspartate oxidase</fullName>
        <ecNumber evidence="4">1.4.3.16</ecNumber>
    </recommendedName>
    <alternativeName>
        <fullName evidence="11">Quinolinate synthase B</fullName>
    </alternativeName>
</protein>
<evidence type="ECO:0000256" key="5">
    <source>
        <dbReference type="ARBA" id="ARBA00021901"/>
    </source>
</evidence>
<evidence type="ECO:0000256" key="6">
    <source>
        <dbReference type="ARBA" id="ARBA00022630"/>
    </source>
</evidence>
<dbReference type="InterPro" id="IPR037099">
    <property type="entry name" value="Fum_R/Succ_DH_flav-like_C_sf"/>
</dbReference>
<comment type="catalytic activity">
    <reaction evidence="12">
        <text>L-aspartate + O2 = iminosuccinate + H2O2</text>
        <dbReference type="Rhea" id="RHEA:25876"/>
        <dbReference type="ChEBI" id="CHEBI:15379"/>
        <dbReference type="ChEBI" id="CHEBI:16240"/>
        <dbReference type="ChEBI" id="CHEBI:29991"/>
        <dbReference type="ChEBI" id="CHEBI:77875"/>
        <dbReference type="EC" id="1.4.3.16"/>
    </reaction>
    <physiologicalReaction direction="left-to-right" evidence="12">
        <dbReference type="Rhea" id="RHEA:25877"/>
    </physiologicalReaction>
</comment>
<evidence type="ECO:0000256" key="12">
    <source>
        <dbReference type="ARBA" id="ARBA00048305"/>
    </source>
</evidence>
<name>A0A849AM92_9MICO</name>
<comment type="cofactor">
    <cofactor evidence="1">
        <name>FAD</name>
        <dbReference type="ChEBI" id="CHEBI:57692"/>
    </cofactor>
</comment>
<evidence type="ECO:0000256" key="10">
    <source>
        <dbReference type="ARBA" id="ARBA00029426"/>
    </source>
</evidence>
<dbReference type="AlphaFoldDB" id="A0A849AM92"/>
<dbReference type="Pfam" id="PF00890">
    <property type="entry name" value="FAD_binding_2"/>
    <property type="match status" value="1"/>
</dbReference>
<dbReference type="SUPFAM" id="SSF51905">
    <property type="entry name" value="FAD/NAD(P)-binding domain"/>
    <property type="match status" value="1"/>
</dbReference>
<dbReference type="UniPathway" id="UPA00253">
    <property type="reaction ID" value="UER00326"/>
</dbReference>
<dbReference type="SUPFAM" id="SSF46977">
    <property type="entry name" value="Succinate dehydrogenase/fumarate reductase flavoprotein C-terminal domain"/>
    <property type="match status" value="1"/>
</dbReference>
<comment type="caution">
    <text evidence="15">The sequence shown here is derived from an EMBL/GenBank/DDBJ whole genome shotgun (WGS) entry which is preliminary data.</text>
</comment>
<comment type="function">
    <text evidence="10">Catalyzes the oxidation of L-aspartate to iminoaspartate, the first step in the de novo biosynthesis of NAD(+).</text>
</comment>
<dbReference type="Gene3D" id="3.50.50.60">
    <property type="entry name" value="FAD/NAD(P)-binding domain"/>
    <property type="match status" value="1"/>
</dbReference>
<dbReference type="RefSeq" id="WP_171156793.1">
    <property type="nucleotide sequence ID" value="NZ_JABENB010000002.1"/>
</dbReference>
<dbReference type="GO" id="GO:0033765">
    <property type="term" value="F:steroid dehydrogenase activity, acting on the CH-CH group of donors"/>
    <property type="evidence" value="ECO:0007669"/>
    <property type="project" value="UniProtKB-ARBA"/>
</dbReference>
<comment type="pathway">
    <text evidence="2">Cofactor biosynthesis; NAD(+) biosynthesis; iminoaspartate from L-aspartate (oxidase route): step 1/1.</text>
</comment>
<evidence type="ECO:0000256" key="8">
    <source>
        <dbReference type="ARBA" id="ARBA00022827"/>
    </source>
</evidence>
<evidence type="ECO:0000256" key="11">
    <source>
        <dbReference type="ARBA" id="ARBA00030386"/>
    </source>
</evidence>
<gene>
    <name evidence="15" type="ORF">HJ588_14525</name>
</gene>
<dbReference type="InterPro" id="IPR003953">
    <property type="entry name" value="FAD-dep_OxRdtase_2_FAD-bd"/>
</dbReference>
<evidence type="ECO:0000313" key="15">
    <source>
        <dbReference type="EMBL" id="NNG40481.1"/>
    </source>
</evidence>
<organism evidence="15 16">
    <name type="scientific">Flexivirga aerilata</name>
    <dbReference type="NCBI Taxonomy" id="1656889"/>
    <lineage>
        <taxon>Bacteria</taxon>
        <taxon>Bacillati</taxon>
        <taxon>Actinomycetota</taxon>
        <taxon>Actinomycetes</taxon>
        <taxon>Micrococcales</taxon>
        <taxon>Dermacoccaceae</taxon>
        <taxon>Flexivirga</taxon>
    </lineage>
</organism>
<evidence type="ECO:0000256" key="2">
    <source>
        <dbReference type="ARBA" id="ARBA00004950"/>
    </source>
</evidence>
<dbReference type="EC" id="1.4.3.16" evidence="4"/>
<feature type="domain" description="FAD-dependent oxidoreductase 2 FAD-binding" evidence="14">
    <location>
        <begin position="7"/>
        <end position="365"/>
    </location>
</feature>
<dbReference type="EMBL" id="JABENB010000002">
    <property type="protein sequence ID" value="NNG40481.1"/>
    <property type="molecule type" value="Genomic_DNA"/>
</dbReference>
<keyword evidence="7" id="KW-0662">Pyridine nucleotide biosynthesis</keyword>
<keyword evidence="8" id="KW-0274">FAD</keyword>
<proteinExistence type="inferred from homology"/>
<comment type="similarity">
    <text evidence="3">Belongs to the FAD-dependent oxidoreductase 2 family. NadB subfamily.</text>
</comment>
<feature type="compositionally biased region" description="Basic and acidic residues" evidence="13">
    <location>
        <begin position="400"/>
        <end position="413"/>
    </location>
</feature>
<sequence length="488" mass="50286">MARRPLIVIGSGLAGLTCAWASGPEGCILLTAGALTDGAASTWAQGGIAAALSPDDSTALHAEDTWRAGAFAGDRAVIDRITGVAPEVVRLLVELEVPFDRAPDGSIDLALEGGHSRSRVAHAGDHSGAAVTAAMAQAVLAAPQVDVREHHTVTRLLADASGAICGVEVRRRDGSLEVIPADRVMLATGGMGGLWAHTTNPTTALGQGVALAARVGARTDDLHLVQFHPTALDVARDPMPLLTEALRGAGAHLLSDGARFVDELQPRDVVAAAVWEQLTEGRTVCLDARGIDRVATRFPAVADLTAASGLDVTRDLLPVRPALHYSMGGVTVDDTGRSSVPGLWAIGEVSRTGLHGANRLASNSLLEAVVTGRAAASDAIAWSGAWPRTVEPAGPATIRSRTDRARSGGARSDDGSLLLAQVRETLDSACGVLRDGPTLQAAVDRLEPHVGNDAAYAAWLIARSALAHPASVGAHRRTDSVLPEGVSA</sequence>
<dbReference type="GO" id="GO:0034628">
    <property type="term" value="P:'de novo' NAD+ biosynthetic process from L-aspartate"/>
    <property type="evidence" value="ECO:0007669"/>
    <property type="project" value="TreeGrafter"/>
</dbReference>
<dbReference type="Proteomes" id="UP000557772">
    <property type="component" value="Unassembled WGS sequence"/>
</dbReference>
<feature type="region of interest" description="Disordered" evidence="13">
    <location>
        <begin position="393"/>
        <end position="413"/>
    </location>
</feature>
<dbReference type="InterPro" id="IPR027477">
    <property type="entry name" value="Succ_DH/fumarate_Rdtase_cat_sf"/>
</dbReference>
<dbReference type="Gene3D" id="1.20.58.100">
    <property type="entry name" value="Fumarate reductase/succinate dehydrogenase flavoprotein-like, C-terminal domain"/>
    <property type="match status" value="1"/>
</dbReference>
<evidence type="ECO:0000256" key="4">
    <source>
        <dbReference type="ARBA" id="ARBA00012173"/>
    </source>
</evidence>
<evidence type="ECO:0000256" key="3">
    <source>
        <dbReference type="ARBA" id="ARBA00008562"/>
    </source>
</evidence>
<dbReference type="PANTHER" id="PTHR42716:SF2">
    <property type="entry name" value="L-ASPARTATE OXIDASE, CHLOROPLASTIC"/>
    <property type="match status" value="1"/>
</dbReference>
<keyword evidence="9" id="KW-0560">Oxidoreductase</keyword>
<evidence type="ECO:0000256" key="1">
    <source>
        <dbReference type="ARBA" id="ARBA00001974"/>
    </source>
</evidence>
<keyword evidence="6" id="KW-0285">Flavoprotein</keyword>
<evidence type="ECO:0000313" key="16">
    <source>
        <dbReference type="Proteomes" id="UP000557772"/>
    </source>
</evidence>
<dbReference type="PANTHER" id="PTHR42716">
    <property type="entry name" value="L-ASPARTATE OXIDASE"/>
    <property type="match status" value="1"/>
</dbReference>
<dbReference type="SUPFAM" id="SSF56425">
    <property type="entry name" value="Succinate dehydrogenase/fumarate reductase flavoprotein, catalytic domain"/>
    <property type="match status" value="1"/>
</dbReference>
<dbReference type="PRINTS" id="PR00368">
    <property type="entry name" value="FADPNR"/>
</dbReference>